<dbReference type="Gene3D" id="3.20.20.80">
    <property type="entry name" value="Glycosidases"/>
    <property type="match status" value="1"/>
</dbReference>
<reference evidence="9 10" key="1">
    <citation type="submission" date="2018-10" db="EMBL/GenBank/DDBJ databases">
        <title>A high-quality apple genome assembly.</title>
        <authorList>
            <person name="Hu J."/>
        </authorList>
    </citation>
    <scope>NUCLEOTIDE SEQUENCE [LARGE SCALE GENOMIC DNA]</scope>
    <source>
        <strain evidence="10">cv. HFTH1</strain>
        <tissue evidence="9">Young leaf</tissue>
    </source>
</reference>
<dbReference type="AlphaFoldDB" id="A0A498HVI6"/>
<dbReference type="GO" id="GO:0008061">
    <property type="term" value="F:chitin binding"/>
    <property type="evidence" value="ECO:0007669"/>
    <property type="project" value="InterPro"/>
</dbReference>
<feature type="signal peptide" evidence="7">
    <location>
        <begin position="1"/>
        <end position="25"/>
    </location>
</feature>
<dbReference type="InterPro" id="IPR001223">
    <property type="entry name" value="Glyco_hydro18_cat"/>
</dbReference>
<accession>A0A498HVI6</accession>
<comment type="caution">
    <text evidence="9">The sequence shown here is derived from an EMBL/GenBank/DDBJ whole genome shotgun (WGS) entry which is preliminary data.</text>
</comment>
<dbReference type="InterPro" id="IPR050314">
    <property type="entry name" value="Glycosyl_Hydrlase_18"/>
</dbReference>
<dbReference type="GO" id="GO:0005576">
    <property type="term" value="C:extracellular region"/>
    <property type="evidence" value="ECO:0007669"/>
    <property type="project" value="TreeGrafter"/>
</dbReference>
<dbReference type="SUPFAM" id="SSF54556">
    <property type="entry name" value="Chitinase insertion domain"/>
    <property type="match status" value="1"/>
</dbReference>
<dbReference type="SUPFAM" id="SSF51445">
    <property type="entry name" value="(Trans)glycosidases"/>
    <property type="match status" value="1"/>
</dbReference>
<dbReference type="CDD" id="cd02879">
    <property type="entry name" value="GH18_plant_chitinase_class_V"/>
    <property type="match status" value="1"/>
</dbReference>
<dbReference type="InterPro" id="IPR011583">
    <property type="entry name" value="Chitinase_II/V-like_cat"/>
</dbReference>
<dbReference type="PROSITE" id="PS51910">
    <property type="entry name" value="GH18_2"/>
    <property type="match status" value="1"/>
</dbReference>
<dbReference type="InterPro" id="IPR029070">
    <property type="entry name" value="Chitinase_insertion_sf"/>
</dbReference>
<dbReference type="PANTHER" id="PTHR11177">
    <property type="entry name" value="CHITINASE"/>
    <property type="match status" value="1"/>
</dbReference>
<dbReference type="PROSITE" id="PS01095">
    <property type="entry name" value="GH18_1"/>
    <property type="match status" value="1"/>
</dbReference>
<feature type="chain" id="PRO_5019812024" description="GH18 domain-containing protein" evidence="7">
    <location>
        <begin position="26"/>
        <end position="378"/>
    </location>
</feature>
<dbReference type="Proteomes" id="UP000290289">
    <property type="component" value="Chromosome 15"/>
</dbReference>
<evidence type="ECO:0000256" key="2">
    <source>
        <dbReference type="ARBA" id="ARBA00022729"/>
    </source>
</evidence>
<evidence type="ECO:0000256" key="5">
    <source>
        <dbReference type="ARBA" id="ARBA00023295"/>
    </source>
</evidence>
<organism evidence="9 10">
    <name type="scientific">Malus domestica</name>
    <name type="common">Apple</name>
    <name type="synonym">Pyrus malus</name>
    <dbReference type="NCBI Taxonomy" id="3750"/>
    <lineage>
        <taxon>Eukaryota</taxon>
        <taxon>Viridiplantae</taxon>
        <taxon>Streptophyta</taxon>
        <taxon>Embryophyta</taxon>
        <taxon>Tracheophyta</taxon>
        <taxon>Spermatophyta</taxon>
        <taxon>Magnoliopsida</taxon>
        <taxon>eudicotyledons</taxon>
        <taxon>Gunneridae</taxon>
        <taxon>Pentapetalae</taxon>
        <taxon>rosids</taxon>
        <taxon>fabids</taxon>
        <taxon>Rosales</taxon>
        <taxon>Rosaceae</taxon>
        <taxon>Amygdaloideae</taxon>
        <taxon>Maleae</taxon>
        <taxon>Malus</taxon>
    </lineage>
</organism>
<dbReference type="Pfam" id="PF00704">
    <property type="entry name" value="Glyco_hydro_18"/>
    <property type="match status" value="1"/>
</dbReference>
<dbReference type="PANTHER" id="PTHR11177:SF396">
    <property type="entry name" value="NOD FACTOR HYDROLASE PROTEIN 1"/>
    <property type="match status" value="1"/>
</dbReference>
<feature type="domain" description="GH18" evidence="8">
    <location>
        <begin position="30"/>
        <end position="377"/>
    </location>
</feature>
<dbReference type="InterPro" id="IPR001579">
    <property type="entry name" value="Glyco_hydro_18_chit_AS"/>
</dbReference>
<protein>
    <recommendedName>
        <fullName evidence="8">GH18 domain-containing protein</fullName>
    </recommendedName>
</protein>
<dbReference type="GO" id="GO:0006032">
    <property type="term" value="P:chitin catabolic process"/>
    <property type="evidence" value="ECO:0007669"/>
    <property type="project" value="TreeGrafter"/>
</dbReference>
<comment type="similarity">
    <text evidence="1">Belongs to the glycosyl hydrolase 18 family. Chitinase class V subfamily.</text>
</comment>
<evidence type="ECO:0000259" key="8">
    <source>
        <dbReference type="PROSITE" id="PS51910"/>
    </source>
</evidence>
<name>A0A498HVI6_MALDO</name>
<evidence type="ECO:0000313" key="10">
    <source>
        <dbReference type="Proteomes" id="UP000290289"/>
    </source>
</evidence>
<keyword evidence="10" id="KW-1185">Reference proteome</keyword>
<dbReference type="GO" id="GO:0004568">
    <property type="term" value="F:chitinase activity"/>
    <property type="evidence" value="ECO:0007669"/>
    <property type="project" value="TreeGrafter"/>
</dbReference>
<proteinExistence type="inferred from homology"/>
<dbReference type="InterPro" id="IPR017853">
    <property type="entry name" value="GH"/>
</dbReference>
<dbReference type="SMART" id="SM00636">
    <property type="entry name" value="Glyco_18"/>
    <property type="match status" value="1"/>
</dbReference>
<keyword evidence="4" id="KW-0325">Glycoprotein</keyword>
<evidence type="ECO:0000256" key="6">
    <source>
        <dbReference type="RuleBase" id="RU000489"/>
    </source>
</evidence>
<gene>
    <name evidence="9" type="ORF">DVH24_029015</name>
</gene>
<keyword evidence="2 7" id="KW-0732">Signal</keyword>
<keyword evidence="3 6" id="KW-0378">Hydrolase</keyword>
<dbReference type="EMBL" id="RDQH01000341">
    <property type="protein sequence ID" value="RXH74294.1"/>
    <property type="molecule type" value="Genomic_DNA"/>
</dbReference>
<evidence type="ECO:0000256" key="4">
    <source>
        <dbReference type="ARBA" id="ARBA00023180"/>
    </source>
</evidence>
<dbReference type="Gene3D" id="3.10.50.10">
    <property type="match status" value="1"/>
</dbReference>
<evidence type="ECO:0000313" key="9">
    <source>
        <dbReference type="EMBL" id="RXH74294.1"/>
    </source>
</evidence>
<dbReference type="STRING" id="3750.A0A498HVI6"/>
<evidence type="ECO:0000256" key="7">
    <source>
        <dbReference type="SAM" id="SignalP"/>
    </source>
</evidence>
<keyword evidence="5 6" id="KW-0326">Glycosidase</keyword>
<evidence type="ECO:0000256" key="1">
    <source>
        <dbReference type="ARBA" id="ARBA00008682"/>
    </source>
</evidence>
<dbReference type="FunFam" id="3.10.50.10:FF:000003">
    <property type="entry name" value="Class V chitinase CHIT5b"/>
    <property type="match status" value="1"/>
</dbReference>
<evidence type="ECO:0000256" key="3">
    <source>
        <dbReference type="ARBA" id="ARBA00022801"/>
    </source>
</evidence>
<dbReference type="GO" id="GO:0005975">
    <property type="term" value="P:carbohydrate metabolic process"/>
    <property type="evidence" value="ECO:0007669"/>
    <property type="project" value="InterPro"/>
</dbReference>
<sequence length="378" mass="41923">MAIHNFLHILLLLCSLMIINTGCTAEVPPAVKAAYYPSFSPDFPPSAINTSFFTHIFYAFLVPNNVTFKFDLSNSTALLLSNFTTTLRHKTPPVKTLLSIGGAADGVVLPFVFARLASKASSRSQFIQSAIEVARKFGFDGLDLDWEFPQSPKEMKDLGHLLKEWRHALKEESKSTARLPLLLTAAVYFSADFFLDAIPRSYPASSLKKYLDWINPMCYDYNGAWSNTTGPNAALWNSNSNVNSIYGLRSWIKAGMPPEKLVMGLAQYGRSWELQNLKNHSFGATAIGPGPGAGMLSYHQVETLLNQSGAIVVYDVDTVSVYSYNGSTWVSYDDAFTTAAKIGFAQALRLRGYFFWALSYDSDWKISAQASKSWILDE</sequence>